<protein>
    <submittedName>
        <fullName evidence="12">Uncharacterized protein</fullName>
    </submittedName>
</protein>
<evidence type="ECO:0000256" key="2">
    <source>
        <dbReference type="ARBA" id="ARBA00011039"/>
    </source>
</evidence>
<evidence type="ECO:0000313" key="12">
    <source>
        <dbReference type="EMBL" id="SBP22447.1"/>
    </source>
</evidence>
<evidence type="ECO:0000256" key="5">
    <source>
        <dbReference type="ARBA" id="ARBA00023054"/>
    </source>
</evidence>
<feature type="compositionally biased region" description="Polar residues" evidence="9">
    <location>
        <begin position="455"/>
        <end position="474"/>
    </location>
</feature>
<dbReference type="GO" id="GO:0030427">
    <property type="term" value="C:site of polarized growth"/>
    <property type="evidence" value="ECO:0007669"/>
    <property type="project" value="TreeGrafter"/>
</dbReference>
<dbReference type="Gene3D" id="3.40.20.10">
    <property type="entry name" value="Severin"/>
    <property type="match status" value="1"/>
</dbReference>
<dbReference type="PANTHER" id="PTHR10829:SF9">
    <property type="entry name" value="ADF-H DOMAIN-CONTAINING PROTEIN"/>
    <property type="match status" value="1"/>
</dbReference>
<dbReference type="FunFam" id="2.30.30.40:FF:000046">
    <property type="entry name" value="Drebrin-like protein isoform B"/>
    <property type="match status" value="1"/>
</dbReference>
<feature type="domain" description="SH3" evidence="10">
    <location>
        <begin position="725"/>
        <end position="783"/>
    </location>
</feature>
<feature type="compositionally biased region" description="Pro residues" evidence="9">
    <location>
        <begin position="386"/>
        <end position="400"/>
    </location>
</feature>
<dbReference type="CDD" id="cd11960">
    <property type="entry name" value="SH3_Abp1_eu"/>
    <property type="match status" value="1"/>
</dbReference>
<proteinExistence type="inferred from homology"/>
<dbReference type="GO" id="GO:0014069">
    <property type="term" value="C:postsynaptic density"/>
    <property type="evidence" value="ECO:0007669"/>
    <property type="project" value="TreeGrafter"/>
</dbReference>
<evidence type="ECO:0000256" key="3">
    <source>
        <dbReference type="ARBA" id="ARBA00022443"/>
    </source>
</evidence>
<dbReference type="Pfam" id="PF00241">
    <property type="entry name" value="Cofilin_ADF"/>
    <property type="match status" value="1"/>
</dbReference>
<dbReference type="InterPro" id="IPR001452">
    <property type="entry name" value="SH3_domain"/>
</dbReference>
<keyword evidence="4" id="KW-0963">Cytoplasm</keyword>
<feature type="compositionally biased region" description="Basic and acidic residues" evidence="9">
    <location>
        <begin position="194"/>
        <end position="280"/>
    </location>
</feature>
<dbReference type="GO" id="GO:0030833">
    <property type="term" value="P:regulation of actin filament polymerization"/>
    <property type="evidence" value="ECO:0007669"/>
    <property type="project" value="TreeGrafter"/>
</dbReference>
<feature type="compositionally biased region" description="Basic and acidic residues" evidence="9">
    <location>
        <begin position="557"/>
        <end position="568"/>
    </location>
</feature>
<dbReference type="InterPro" id="IPR035717">
    <property type="entry name" value="Drebrin-like_SH3"/>
</dbReference>
<dbReference type="InterPro" id="IPR036028">
    <property type="entry name" value="SH3-like_dom_sf"/>
</dbReference>
<evidence type="ECO:0000256" key="4">
    <source>
        <dbReference type="ARBA" id="ARBA00022490"/>
    </source>
</evidence>
<feature type="compositionally biased region" description="Polar residues" evidence="9">
    <location>
        <begin position="680"/>
        <end position="690"/>
    </location>
</feature>
<dbReference type="GO" id="GO:0030425">
    <property type="term" value="C:dendrite"/>
    <property type="evidence" value="ECO:0007669"/>
    <property type="project" value="TreeGrafter"/>
</dbReference>
<keyword evidence="7" id="KW-0206">Cytoskeleton</keyword>
<dbReference type="EMBL" id="HADX01000215">
    <property type="protein sequence ID" value="SBP22447.1"/>
    <property type="molecule type" value="Transcribed_RNA"/>
</dbReference>
<evidence type="ECO:0000259" key="11">
    <source>
        <dbReference type="PROSITE" id="PS51263"/>
    </source>
</evidence>
<dbReference type="PROSITE" id="PS51263">
    <property type="entry name" value="ADF_H"/>
    <property type="match status" value="1"/>
</dbReference>
<dbReference type="InterPro" id="IPR029006">
    <property type="entry name" value="ADF-H/Gelsolin-like_dom_sf"/>
</dbReference>
<dbReference type="Pfam" id="PF00018">
    <property type="entry name" value="SH3_1"/>
    <property type="match status" value="1"/>
</dbReference>
<reference evidence="12" key="1">
    <citation type="submission" date="2016-05" db="EMBL/GenBank/DDBJ databases">
        <authorList>
            <person name="Lavstsen T."/>
            <person name="Jespersen J.S."/>
        </authorList>
    </citation>
    <scope>NUCLEOTIDE SEQUENCE</scope>
    <source>
        <tissue evidence="12">Brain</tissue>
    </source>
</reference>
<feature type="region of interest" description="Disordered" evidence="9">
    <location>
        <begin position="186"/>
        <end position="493"/>
    </location>
</feature>
<evidence type="ECO:0000256" key="7">
    <source>
        <dbReference type="ARBA" id="ARBA00023212"/>
    </source>
</evidence>
<feature type="compositionally biased region" description="Acidic residues" evidence="9">
    <location>
        <begin position="516"/>
        <end position="533"/>
    </location>
</feature>
<feature type="compositionally biased region" description="Polar residues" evidence="9">
    <location>
        <begin position="339"/>
        <end position="349"/>
    </location>
</feature>
<feature type="domain" description="ADF-H" evidence="11">
    <location>
        <begin position="5"/>
        <end position="136"/>
    </location>
</feature>
<dbReference type="GO" id="GO:0045211">
    <property type="term" value="C:postsynaptic membrane"/>
    <property type="evidence" value="ECO:0007669"/>
    <property type="project" value="TreeGrafter"/>
</dbReference>
<feature type="compositionally biased region" description="Polar residues" evidence="9">
    <location>
        <begin position="435"/>
        <end position="446"/>
    </location>
</feature>
<evidence type="ECO:0000256" key="8">
    <source>
        <dbReference type="PROSITE-ProRule" id="PRU00192"/>
    </source>
</evidence>
<keyword evidence="5" id="KW-0175">Coiled coil</keyword>
<dbReference type="PROSITE" id="PS50002">
    <property type="entry name" value="SH3"/>
    <property type="match status" value="1"/>
</dbReference>
<dbReference type="GO" id="GO:0051015">
    <property type="term" value="F:actin filament binding"/>
    <property type="evidence" value="ECO:0007669"/>
    <property type="project" value="TreeGrafter"/>
</dbReference>
<gene>
    <name evidence="12" type="primary">Nfu_g_1_008815</name>
</gene>
<dbReference type="Gene3D" id="2.30.30.40">
    <property type="entry name" value="SH3 Domains"/>
    <property type="match status" value="1"/>
</dbReference>
<feature type="compositionally biased region" description="Acidic residues" evidence="9">
    <location>
        <begin position="603"/>
        <end position="619"/>
    </location>
</feature>
<feature type="region of interest" description="Disordered" evidence="9">
    <location>
        <begin position="513"/>
        <end position="648"/>
    </location>
</feature>
<dbReference type="PRINTS" id="PR00452">
    <property type="entry name" value="SH3DOMAIN"/>
</dbReference>
<dbReference type="GO" id="GO:0005884">
    <property type="term" value="C:actin filament"/>
    <property type="evidence" value="ECO:0007669"/>
    <property type="project" value="TreeGrafter"/>
</dbReference>
<dbReference type="GO" id="GO:0030027">
    <property type="term" value="C:lamellipodium"/>
    <property type="evidence" value="ECO:0007669"/>
    <property type="project" value="TreeGrafter"/>
</dbReference>
<reference evidence="12" key="2">
    <citation type="submission" date="2016-06" db="EMBL/GenBank/DDBJ databases">
        <title>The genome of a short-lived fish provides insights into sex chromosome evolution and the genetic control of aging.</title>
        <authorList>
            <person name="Reichwald K."/>
            <person name="Felder M."/>
            <person name="Petzold A."/>
            <person name="Koch P."/>
            <person name="Groth M."/>
            <person name="Platzer M."/>
        </authorList>
    </citation>
    <scope>NUCLEOTIDE SEQUENCE</scope>
    <source>
        <tissue evidence="12">Brain</tissue>
    </source>
</reference>
<comment type="similarity">
    <text evidence="2">Belongs to the ABP1 family.</text>
</comment>
<dbReference type="GO" id="GO:0098974">
    <property type="term" value="P:postsynaptic actin cytoskeleton organization"/>
    <property type="evidence" value="ECO:0007669"/>
    <property type="project" value="TreeGrafter"/>
</dbReference>
<dbReference type="SUPFAM" id="SSF50044">
    <property type="entry name" value="SH3-domain"/>
    <property type="match status" value="1"/>
</dbReference>
<dbReference type="PANTHER" id="PTHR10829">
    <property type="entry name" value="CORTACTIN AND DREBRIN"/>
    <property type="match status" value="1"/>
</dbReference>
<dbReference type="GO" id="GO:0061003">
    <property type="term" value="P:positive regulation of dendritic spine morphogenesis"/>
    <property type="evidence" value="ECO:0007669"/>
    <property type="project" value="TreeGrafter"/>
</dbReference>
<dbReference type="AlphaFoldDB" id="A0A1A7XWD7"/>
<dbReference type="GO" id="GO:0030864">
    <property type="term" value="C:cortical actin cytoskeleton"/>
    <property type="evidence" value="ECO:0007669"/>
    <property type="project" value="TreeGrafter"/>
</dbReference>
<feature type="compositionally biased region" description="Acidic residues" evidence="9">
    <location>
        <begin position="633"/>
        <end position="647"/>
    </location>
</feature>
<accession>A0A1A7XWD7</accession>
<dbReference type="SMART" id="SM00326">
    <property type="entry name" value="SH3"/>
    <property type="match status" value="1"/>
</dbReference>
<keyword evidence="6" id="KW-0009">Actin-binding</keyword>
<organism evidence="12">
    <name type="scientific">Iconisemion striatum</name>
    <dbReference type="NCBI Taxonomy" id="60296"/>
    <lineage>
        <taxon>Eukaryota</taxon>
        <taxon>Metazoa</taxon>
        <taxon>Chordata</taxon>
        <taxon>Craniata</taxon>
        <taxon>Vertebrata</taxon>
        <taxon>Euteleostomi</taxon>
        <taxon>Actinopterygii</taxon>
        <taxon>Neopterygii</taxon>
        <taxon>Teleostei</taxon>
        <taxon>Neoteleostei</taxon>
        <taxon>Acanthomorphata</taxon>
        <taxon>Ovalentaria</taxon>
        <taxon>Atherinomorphae</taxon>
        <taxon>Cyprinodontiformes</taxon>
        <taxon>Nothobranchiidae</taxon>
        <taxon>Iconisemion</taxon>
    </lineage>
</organism>
<dbReference type="GO" id="GO:0048812">
    <property type="term" value="P:neuron projection morphogenesis"/>
    <property type="evidence" value="ECO:0007669"/>
    <property type="project" value="TreeGrafter"/>
</dbReference>
<comment type="subcellular location">
    <subcellularLocation>
        <location evidence="1">Cytoplasm</location>
        <location evidence="1">Cytoskeleton</location>
    </subcellularLocation>
</comment>
<dbReference type="SUPFAM" id="SSF55753">
    <property type="entry name" value="Actin depolymerizing proteins"/>
    <property type="match status" value="1"/>
</dbReference>
<dbReference type="CDD" id="cd11281">
    <property type="entry name" value="ADF_drebrin_like"/>
    <property type="match status" value="1"/>
</dbReference>
<name>A0A1A7XWD7_9TELE</name>
<dbReference type="InterPro" id="IPR002108">
    <property type="entry name" value="ADF-H"/>
</dbReference>
<evidence type="ECO:0000256" key="9">
    <source>
        <dbReference type="SAM" id="MobiDB-lite"/>
    </source>
</evidence>
<evidence type="ECO:0000259" key="10">
    <source>
        <dbReference type="PROSITE" id="PS50002"/>
    </source>
</evidence>
<keyword evidence="3 8" id="KW-0728">SH3 domain</keyword>
<sequence>MSRQTVNLDTYSLSLLTAKEDILNPRSSTNWALFAYDGVTNKLKLADSGAGGLEELAEKFHISKPQYGLCKMSSIEGGAPEIAMIIWVGQNVDDYRRTECVSHIPAIKNFFKEAHAFVGAEKPEDVTEEKIRAELSKAQAPAPTQWVRRSSKSAEKEEIVGTNYRKTNAAMEMRLINRDSFWARAEREEEDRKEEERKRATEERRRMERERILKERRDEEERDRKMNEKLQMIEEQRRQQREQEEELRMKEKFKWEQQEKEHEQEMRARLQRSESIEKAAEAAALVSQRSMNPREFFRQLSSSSSLSPTSPGSRTGKPFRRYQRSLTDTAFIFSKAEENSPTSPRSSPLVSPFSRAPPSPIYRAMSPPKSPDFCPVTSPQRRAAPMSPPTSPLRPAPPGSALPSIPQTKNKVQAAAEPAEPSAPPASPTLLATFSPISVNENPSQLHSEDEPESTQRILTPTEQSSSNPESGPASQVLIDTLPGSPLLDSDLNTAGEAHMNLVSDTGFKVQAVLVEADEEEDVPEREEDEPEALPELCSVTAEVLQNETEEVEEEGKEAVEVEEYQEKGEEEEDQDKDDKKEEKEEEEVMELKSETDLALPEEAAELPDEEEEAEEDAEEMKHSGGSHPPAEVSEDEEEPELTDDEPICQNVKHETVILSSNGITNGAYSEEQNGAVRSLSPSDTEGSTSELTVCYSFHTTEDDDDIIEDEDQEISENGQEDLADQRVCVRALYDYQAEDETEISFEPGDIIRDVETVDKAWWRGWSKDGRQGLFPANYVETI</sequence>
<dbReference type="GO" id="GO:0045773">
    <property type="term" value="P:positive regulation of axon extension"/>
    <property type="evidence" value="ECO:0007669"/>
    <property type="project" value="TreeGrafter"/>
</dbReference>
<feature type="region of interest" description="Disordered" evidence="9">
    <location>
        <begin position="665"/>
        <end position="690"/>
    </location>
</feature>
<dbReference type="SMART" id="SM00102">
    <property type="entry name" value="ADF"/>
    <property type="match status" value="1"/>
</dbReference>
<evidence type="ECO:0000256" key="1">
    <source>
        <dbReference type="ARBA" id="ARBA00004245"/>
    </source>
</evidence>
<feature type="compositionally biased region" description="Low complexity" evidence="9">
    <location>
        <begin position="300"/>
        <end position="316"/>
    </location>
</feature>
<evidence type="ECO:0000256" key="6">
    <source>
        <dbReference type="ARBA" id="ARBA00023203"/>
    </source>
</evidence>